<sequence>MTTVDSDRPSGTGFDPFDPAVRQDPYPHYRRLREEAPVYRDPSGFWVLTRYRDVRAALRDPRFGHNLREVLSGGTDSDSLFFKLPPLFVVFDPPEHTRLRRLVGKSFTRKYVGKLAGRAQEIVTELVRAALDQGEADLVTALGRPFPVIVIGEILGVPEADRTNFYRWSNDLVRAWDPGFARTEDVVRKGEQSLREFGEYFAWLAQRRRDEPGADLLSKLVRVEDEGDTLTMEEIVGTCVLLIVAGYESSANGITLYARELLSRPGLLELFRSRPDLHDQAVEELLRYEPPGHMTVRSALTDVEVDGHTIRQHERVILMISTANRDPEVFDDPERLDFRRWPNHNITFGAGIHHCMGAPLARMELRLALATLFREASRVELVTDDVRFRDNLLLRGLVSLPVRLGR</sequence>
<feature type="region of interest" description="Disordered" evidence="8">
    <location>
        <begin position="1"/>
        <end position="22"/>
    </location>
</feature>
<dbReference type="OrthoDB" id="142769at2"/>
<keyword evidence="10" id="KW-1185">Reference proteome</keyword>
<comment type="similarity">
    <text evidence="1 7">Belongs to the cytochrome P450 family.</text>
</comment>
<evidence type="ECO:0000313" key="9">
    <source>
        <dbReference type="EMBL" id="PRX46635.1"/>
    </source>
</evidence>
<dbReference type="PANTHER" id="PTHR46696">
    <property type="entry name" value="P450, PUTATIVE (EUROFUNG)-RELATED"/>
    <property type="match status" value="1"/>
</dbReference>
<dbReference type="AlphaFoldDB" id="A0A2T0LSP5"/>
<keyword evidence="3 7" id="KW-0479">Metal-binding</keyword>
<gene>
    <name evidence="9" type="ORF">B0I33_107212</name>
</gene>
<dbReference type="Proteomes" id="UP000238362">
    <property type="component" value="Unassembled WGS sequence"/>
</dbReference>
<evidence type="ECO:0000256" key="3">
    <source>
        <dbReference type="ARBA" id="ARBA00022723"/>
    </source>
</evidence>
<keyword evidence="2 7" id="KW-0349">Heme</keyword>
<dbReference type="PROSITE" id="PS00086">
    <property type="entry name" value="CYTOCHROME_P450"/>
    <property type="match status" value="1"/>
</dbReference>
<dbReference type="InterPro" id="IPR036396">
    <property type="entry name" value="Cyt_P450_sf"/>
</dbReference>
<dbReference type="SUPFAM" id="SSF48264">
    <property type="entry name" value="Cytochrome P450"/>
    <property type="match status" value="1"/>
</dbReference>
<accession>A0A2T0LSP5</accession>
<dbReference type="CDD" id="cd20625">
    <property type="entry name" value="CYP164-like"/>
    <property type="match status" value="1"/>
</dbReference>
<dbReference type="RefSeq" id="WP_106180027.1">
    <property type="nucleotide sequence ID" value="NZ_PVNH01000007.1"/>
</dbReference>
<comment type="caution">
    <text evidence="9">The sequence shown here is derived from an EMBL/GenBank/DDBJ whole genome shotgun (WGS) entry which is preliminary data.</text>
</comment>
<dbReference type="InterPro" id="IPR001128">
    <property type="entry name" value="Cyt_P450"/>
</dbReference>
<keyword evidence="4 7" id="KW-0560">Oxidoreductase</keyword>
<organism evidence="9 10">
    <name type="scientific">Prauserella shujinwangii</name>
    <dbReference type="NCBI Taxonomy" id="1453103"/>
    <lineage>
        <taxon>Bacteria</taxon>
        <taxon>Bacillati</taxon>
        <taxon>Actinomycetota</taxon>
        <taxon>Actinomycetes</taxon>
        <taxon>Pseudonocardiales</taxon>
        <taxon>Pseudonocardiaceae</taxon>
        <taxon>Prauserella</taxon>
    </lineage>
</organism>
<evidence type="ECO:0000256" key="8">
    <source>
        <dbReference type="SAM" id="MobiDB-lite"/>
    </source>
</evidence>
<dbReference type="GO" id="GO:0005506">
    <property type="term" value="F:iron ion binding"/>
    <property type="evidence" value="ECO:0007669"/>
    <property type="project" value="InterPro"/>
</dbReference>
<evidence type="ECO:0000256" key="1">
    <source>
        <dbReference type="ARBA" id="ARBA00010617"/>
    </source>
</evidence>
<name>A0A2T0LSP5_9PSEU</name>
<dbReference type="EMBL" id="PVNH01000007">
    <property type="protein sequence ID" value="PRX46635.1"/>
    <property type="molecule type" value="Genomic_DNA"/>
</dbReference>
<dbReference type="PANTHER" id="PTHR46696:SF1">
    <property type="entry name" value="CYTOCHROME P450 YJIB-RELATED"/>
    <property type="match status" value="1"/>
</dbReference>
<evidence type="ECO:0008006" key="11">
    <source>
        <dbReference type="Google" id="ProtNLM"/>
    </source>
</evidence>
<keyword evidence="5 7" id="KW-0408">Iron</keyword>
<dbReference type="GO" id="GO:0004497">
    <property type="term" value="F:monooxygenase activity"/>
    <property type="evidence" value="ECO:0007669"/>
    <property type="project" value="UniProtKB-KW"/>
</dbReference>
<proteinExistence type="inferred from homology"/>
<evidence type="ECO:0000256" key="7">
    <source>
        <dbReference type="RuleBase" id="RU000461"/>
    </source>
</evidence>
<dbReference type="InterPro" id="IPR017972">
    <property type="entry name" value="Cyt_P450_CS"/>
</dbReference>
<keyword evidence="6 7" id="KW-0503">Monooxygenase</keyword>
<dbReference type="FunFam" id="1.10.630.10:FF:000018">
    <property type="entry name" value="Cytochrome P450 monooxygenase"/>
    <property type="match status" value="1"/>
</dbReference>
<dbReference type="Pfam" id="PF00067">
    <property type="entry name" value="p450"/>
    <property type="match status" value="1"/>
</dbReference>
<protein>
    <recommendedName>
        <fullName evidence="11">Cytochrome P450</fullName>
    </recommendedName>
</protein>
<dbReference type="GO" id="GO:0016705">
    <property type="term" value="F:oxidoreductase activity, acting on paired donors, with incorporation or reduction of molecular oxygen"/>
    <property type="evidence" value="ECO:0007669"/>
    <property type="project" value="InterPro"/>
</dbReference>
<evidence type="ECO:0000313" key="10">
    <source>
        <dbReference type="Proteomes" id="UP000238362"/>
    </source>
</evidence>
<evidence type="ECO:0000256" key="5">
    <source>
        <dbReference type="ARBA" id="ARBA00023004"/>
    </source>
</evidence>
<dbReference type="GO" id="GO:0020037">
    <property type="term" value="F:heme binding"/>
    <property type="evidence" value="ECO:0007669"/>
    <property type="project" value="InterPro"/>
</dbReference>
<dbReference type="InterPro" id="IPR002397">
    <property type="entry name" value="Cyt_P450_B"/>
</dbReference>
<dbReference type="Gene3D" id="1.10.630.10">
    <property type="entry name" value="Cytochrome P450"/>
    <property type="match status" value="1"/>
</dbReference>
<evidence type="ECO:0000256" key="4">
    <source>
        <dbReference type="ARBA" id="ARBA00023002"/>
    </source>
</evidence>
<reference evidence="9 10" key="1">
    <citation type="submission" date="2018-03" db="EMBL/GenBank/DDBJ databases">
        <title>Genomic Encyclopedia of Type Strains, Phase III (KMG-III): the genomes of soil and plant-associated and newly described type strains.</title>
        <authorList>
            <person name="Whitman W."/>
        </authorList>
    </citation>
    <scope>NUCLEOTIDE SEQUENCE [LARGE SCALE GENOMIC DNA]</scope>
    <source>
        <strain evidence="9 10">CGMCC 4.7125</strain>
    </source>
</reference>
<evidence type="ECO:0000256" key="2">
    <source>
        <dbReference type="ARBA" id="ARBA00022617"/>
    </source>
</evidence>
<dbReference type="PRINTS" id="PR00359">
    <property type="entry name" value="BP450"/>
</dbReference>
<evidence type="ECO:0000256" key="6">
    <source>
        <dbReference type="ARBA" id="ARBA00023033"/>
    </source>
</evidence>
<dbReference type="PRINTS" id="PR00385">
    <property type="entry name" value="P450"/>
</dbReference>